<dbReference type="PROSITE" id="PS00610">
    <property type="entry name" value="NA_NEUROTRAN_SYMP_1"/>
    <property type="match status" value="1"/>
</dbReference>
<comment type="caution">
    <text evidence="11">The sequence shown here is derived from an EMBL/GenBank/DDBJ whole genome shotgun (WGS) entry which is preliminary data.</text>
</comment>
<evidence type="ECO:0000256" key="5">
    <source>
        <dbReference type="ARBA" id="ARBA00023136"/>
    </source>
</evidence>
<evidence type="ECO:0000256" key="4">
    <source>
        <dbReference type="ARBA" id="ARBA00022989"/>
    </source>
</evidence>
<feature type="transmembrane region" description="Helical" evidence="10">
    <location>
        <begin position="396"/>
        <end position="420"/>
    </location>
</feature>
<dbReference type="GO" id="GO:0046872">
    <property type="term" value="F:metal ion binding"/>
    <property type="evidence" value="ECO:0007669"/>
    <property type="project" value="UniProtKB-KW"/>
</dbReference>
<keyword evidence="4 10" id="KW-1133">Transmembrane helix</keyword>
<reference evidence="11" key="1">
    <citation type="submission" date="2020-03" db="EMBL/GenBank/DDBJ databases">
        <authorList>
            <person name="Weist P."/>
        </authorList>
    </citation>
    <scope>NUCLEOTIDE SEQUENCE</scope>
</reference>
<dbReference type="Proteomes" id="UP001153269">
    <property type="component" value="Unassembled WGS sequence"/>
</dbReference>
<feature type="compositionally biased region" description="Basic residues" evidence="9">
    <location>
        <begin position="573"/>
        <end position="591"/>
    </location>
</feature>
<feature type="binding site" evidence="6">
    <location>
        <position position="50"/>
    </location>
    <ligand>
        <name>Na(+)</name>
        <dbReference type="ChEBI" id="CHEBI:29101"/>
        <label>1</label>
    </ligand>
</feature>
<feature type="transmembrane region" description="Helical" evidence="10">
    <location>
        <begin position="350"/>
        <end position="376"/>
    </location>
</feature>
<comment type="similarity">
    <text evidence="8">Belongs to the sodium:neurotransmitter symporter (SNF) (TC 2.A.22) family.</text>
</comment>
<keyword evidence="6" id="KW-0479">Metal-binding</keyword>
<dbReference type="InterPro" id="IPR000175">
    <property type="entry name" value="Na/ntran_symport"/>
</dbReference>
<dbReference type="GO" id="GO:0005886">
    <property type="term" value="C:plasma membrane"/>
    <property type="evidence" value="ECO:0007669"/>
    <property type="project" value="TreeGrafter"/>
</dbReference>
<dbReference type="GO" id="GO:0042995">
    <property type="term" value="C:cell projection"/>
    <property type="evidence" value="ECO:0007669"/>
    <property type="project" value="TreeGrafter"/>
</dbReference>
<name>A0A9N7VZV9_PLEPL</name>
<feature type="transmembrane region" description="Helical" evidence="10">
    <location>
        <begin position="617"/>
        <end position="639"/>
    </location>
</feature>
<dbReference type="GO" id="GO:0005332">
    <property type="term" value="F:gamma-aminobutyric acid:sodium:chloride symporter activity"/>
    <property type="evidence" value="ECO:0007669"/>
    <property type="project" value="TreeGrafter"/>
</dbReference>
<feature type="binding site" evidence="6">
    <location>
        <position position="506"/>
    </location>
    <ligand>
        <name>Na(+)</name>
        <dbReference type="ChEBI" id="CHEBI:29101"/>
        <label>1</label>
    </ligand>
</feature>
<feature type="transmembrane region" description="Helical" evidence="10">
    <location>
        <begin position="535"/>
        <end position="551"/>
    </location>
</feature>
<keyword evidence="7" id="KW-1015">Disulfide bond</keyword>
<dbReference type="PANTHER" id="PTHR11616:SF124">
    <property type="entry name" value="SODIUM- AND CHLORIDE-DEPENDENT GABA TRANSPORTER 3"/>
    <property type="match status" value="1"/>
</dbReference>
<dbReference type="PROSITE" id="PS50267">
    <property type="entry name" value="NA_NEUROTRAN_SYMP_3"/>
    <property type="match status" value="1"/>
</dbReference>
<feature type="transmembrane region" description="Helical" evidence="10">
    <location>
        <begin position="491"/>
        <end position="523"/>
    </location>
</feature>
<evidence type="ECO:0000256" key="3">
    <source>
        <dbReference type="ARBA" id="ARBA00022692"/>
    </source>
</evidence>
<dbReference type="PRINTS" id="PR00176">
    <property type="entry name" value="NANEUSMPORT"/>
</dbReference>
<gene>
    <name evidence="11" type="ORF">PLEPLA_LOCUS46088</name>
</gene>
<evidence type="ECO:0000256" key="7">
    <source>
        <dbReference type="PIRSR" id="PIRSR600175-2"/>
    </source>
</evidence>
<feature type="binding site" evidence="6">
    <location>
        <position position="406"/>
    </location>
    <ligand>
        <name>Na(+)</name>
        <dbReference type="ChEBI" id="CHEBI:29101"/>
        <label>1</label>
    </ligand>
</feature>
<accession>A0A9N7VZV9</accession>
<sequence length="777" mass="87338">MTAEKSGPVINGKPEDGRDPEGSSSSLERVDYNERGQWNNKIEFFLSVAGEIIGLGNVWRFPYLCYKNGGGAFFVPYVIFFVCCGIPVFFLETALGQFTSEGGITCWRKVCPLFEGIGYATQVIEAYLNAYYIVILAWAIFYFFNCFTTELPWAACGHYWNTENCVDDYGGNSTNITNINATSPVIEFWDRPCEASCLPASAMCVAANQAVSVCNADHTSCLTASGCVYTAPSQTSSSSHWKGPWTGGGGGECGAVVGPSLWPATKNIRRVLKISDGIEHMGGVRWELVMCLALAWFICYFCIWKGPKSTGKETGPEEPSFLFSPLARLCSVLFYPLLDFDWMPANRGDVVYVTATFPYVMLLVLLIRGVTLPGAWEGIKFYLYPDISRLSDPQVWVDAGTQIFFSYAICLGCLTALGSYNSYNNNCYRDCIMLCCLNSGTSFLAGFAIFSVLGFMAFEQNVPIEAVAESGPGLAFIAYPKAVTMMPLSPLWAGLFFIMLIFLGLDSQFVCVESLVTAVVDMYPETFRRGYRREWLILGMSIVSFFIGLIMCTEPYHHHHQHHQQQQQQQHQLHNHHNHQHHHHHHHHHHQSSSSKDKSEMKSIQGGMYVFQLFDSYAASGMCLLFVAIFESICIGWVYGSDRFYTNIEDMIGYKPVFFIKWCWMILTPGICSAIFLFFLIKYKPLKYNNVYTYPDWGYGIGWFMAMSSMVCIPLGMIWMIWKTPGTFSERIKKLTTPSKDLKMRGKLNALSPYAANDAKPKVDGKVSTISEKETHF</sequence>
<evidence type="ECO:0000313" key="12">
    <source>
        <dbReference type="Proteomes" id="UP001153269"/>
    </source>
</evidence>
<feature type="binding site" evidence="6">
    <location>
        <position position="438"/>
    </location>
    <ligand>
        <name>Na(+)</name>
        <dbReference type="ChEBI" id="CHEBI:29101"/>
        <label>1</label>
    </ligand>
</feature>
<keyword evidence="3 8" id="KW-0812">Transmembrane</keyword>
<feature type="region of interest" description="Disordered" evidence="9">
    <location>
        <begin position="1"/>
        <end position="27"/>
    </location>
</feature>
<comment type="subcellular location">
    <subcellularLocation>
        <location evidence="1">Membrane</location>
        <topology evidence="1">Multi-pass membrane protein</topology>
    </subcellularLocation>
</comment>
<feature type="disulfide bond" evidence="7">
    <location>
        <begin position="156"/>
        <end position="165"/>
    </location>
</feature>
<feature type="binding site" evidence="6">
    <location>
        <position position="507"/>
    </location>
    <ligand>
        <name>Na(+)</name>
        <dbReference type="ChEBI" id="CHEBI:29101"/>
        <label>1</label>
    </ligand>
</feature>
<feature type="transmembrane region" description="Helical" evidence="10">
    <location>
        <begin position="319"/>
        <end position="338"/>
    </location>
</feature>
<feature type="region of interest" description="Disordered" evidence="9">
    <location>
        <begin position="560"/>
        <end position="598"/>
    </location>
</feature>
<dbReference type="SUPFAM" id="SSF161070">
    <property type="entry name" value="SNF-like"/>
    <property type="match status" value="1"/>
</dbReference>
<dbReference type="Pfam" id="PF00209">
    <property type="entry name" value="SNF"/>
    <property type="match status" value="4"/>
</dbReference>
<evidence type="ECO:0000256" key="1">
    <source>
        <dbReference type="ARBA" id="ARBA00004141"/>
    </source>
</evidence>
<feature type="transmembrane region" description="Helical" evidence="10">
    <location>
        <begin position="659"/>
        <end position="681"/>
    </location>
</feature>
<dbReference type="InterPro" id="IPR037272">
    <property type="entry name" value="SNS_sf"/>
</dbReference>
<dbReference type="PANTHER" id="PTHR11616">
    <property type="entry name" value="SODIUM/CHLORIDE DEPENDENT TRANSPORTER"/>
    <property type="match status" value="1"/>
</dbReference>
<feature type="transmembrane region" description="Helical" evidence="10">
    <location>
        <begin position="701"/>
        <end position="722"/>
    </location>
</feature>
<keyword evidence="8" id="KW-0769">Symport</keyword>
<keyword evidence="12" id="KW-1185">Reference proteome</keyword>
<organism evidence="11 12">
    <name type="scientific">Pleuronectes platessa</name>
    <name type="common">European plaice</name>
    <dbReference type="NCBI Taxonomy" id="8262"/>
    <lineage>
        <taxon>Eukaryota</taxon>
        <taxon>Metazoa</taxon>
        <taxon>Chordata</taxon>
        <taxon>Craniata</taxon>
        <taxon>Vertebrata</taxon>
        <taxon>Euteleostomi</taxon>
        <taxon>Actinopterygii</taxon>
        <taxon>Neopterygii</taxon>
        <taxon>Teleostei</taxon>
        <taxon>Neoteleostei</taxon>
        <taxon>Acanthomorphata</taxon>
        <taxon>Carangaria</taxon>
        <taxon>Pleuronectiformes</taxon>
        <taxon>Pleuronectoidei</taxon>
        <taxon>Pleuronectidae</taxon>
        <taxon>Pleuronectes</taxon>
    </lineage>
</organism>
<evidence type="ECO:0000256" key="10">
    <source>
        <dbReference type="SAM" id="Phobius"/>
    </source>
</evidence>
<feature type="transmembrane region" description="Helical" evidence="10">
    <location>
        <begin position="71"/>
        <end position="91"/>
    </location>
</feature>
<dbReference type="PROSITE" id="PS00754">
    <property type="entry name" value="NA_NEUROTRAN_SYMP_2"/>
    <property type="match status" value="1"/>
</dbReference>
<evidence type="ECO:0000256" key="9">
    <source>
        <dbReference type="SAM" id="MobiDB-lite"/>
    </source>
</evidence>
<dbReference type="AlphaFoldDB" id="A0A9N7VZV9"/>
<protein>
    <recommendedName>
        <fullName evidence="8">Transporter</fullName>
    </recommendedName>
</protein>
<feature type="binding site" evidence="6">
    <location>
        <position position="57"/>
    </location>
    <ligand>
        <name>Na(+)</name>
        <dbReference type="ChEBI" id="CHEBI:29101"/>
        <label>1</label>
    </ligand>
</feature>
<keyword evidence="5 10" id="KW-0472">Membrane</keyword>
<dbReference type="CDD" id="cd11496">
    <property type="entry name" value="SLC6sbd-TauT-like"/>
    <property type="match status" value="1"/>
</dbReference>
<proteinExistence type="inferred from homology"/>
<keyword evidence="6" id="KW-0915">Sodium</keyword>
<evidence type="ECO:0000256" key="2">
    <source>
        <dbReference type="ARBA" id="ARBA00022448"/>
    </source>
</evidence>
<dbReference type="EMBL" id="CADEAL010004380">
    <property type="protein sequence ID" value="CAB1458258.1"/>
    <property type="molecule type" value="Genomic_DNA"/>
</dbReference>
<feature type="binding site" evidence="6">
    <location>
        <position position="503"/>
    </location>
    <ligand>
        <name>Na(+)</name>
        <dbReference type="ChEBI" id="CHEBI:29101"/>
        <label>1</label>
    </ligand>
</feature>
<evidence type="ECO:0000313" key="11">
    <source>
        <dbReference type="EMBL" id="CAB1458258.1"/>
    </source>
</evidence>
<feature type="transmembrane region" description="Helical" evidence="10">
    <location>
        <begin position="432"/>
        <end position="458"/>
    </location>
</feature>
<evidence type="ECO:0000256" key="6">
    <source>
        <dbReference type="PIRSR" id="PIRSR600175-1"/>
    </source>
</evidence>
<keyword evidence="2 8" id="KW-0813">Transport</keyword>
<feature type="transmembrane region" description="Helical" evidence="10">
    <location>
        <begin position="288"/>
        <end position="307"/>
    </location>
</feature>
<feature type="transmembrane region" description="Helical" evidence="10">
    <location>
        <begin position="126"/>
        <end position="144"/>
    </location>
</feature>
<evidence type="ECO:0000256" key="8">
    <source>
        <dbReference type="RuleBase" id="RU003732"/>
    </source>
</evidence>